<dbReference type="PANTHER" id="PTHR43610:SF1">
    <property type="entry name" value="N-ACETYLTRANSFERASE DOMAIN-CONTAINING PROTEIN"/>
    <property type="match status" value="1"/>
</dbReference>
<evidence type="ECO:0000313" key="3">
    <source>
        <dbReference type="Proteomes" id="UP000597338"/>
    </source>
</evidence>
<dbReference type="InterPro" id="IPR000182">
    <property type="entry name" value="GNAT_dom"/>
</dbReference>
<dbReference type="PROSITE" id="PS51186">
    <property type="entry name" value="GNAT"/>
    <property type="match status" value="1"/>
</dbReference>
<keyword evidence="3" id="KW-1185">Reference proteome</keyword>
<dbReference type="InterPro" id="IPR016181">
    <property type="entry name" value="Acyl_CoA_acyltransferase"/>
</dbReference>
<evidence type="ECO:0000259" key="1">
    <source>
        <dbReference type="PROSITE" id="PS51186"/>
    </source>
</evidence>
<dbReference type="PANTHER" id="PTHR43610">
    <property type="entry name" value="BLL6696 PROTEIN"/>
    <property type="match status" value="1"/>
</dbReference>
<dbReference type="Pfam" id="PF13302">
    <property type="entry name" value="Acetyltransf_3"/>
    <property type="match status" value="1"/>
</dbReference>
<feature type="domain" description="N-acetyltransferase" evidence="1">
    <location>
        <begin position="15"/>
        <end position="173"/>
    </location>
</feature>
<dbReference type="Gene3D" id="3.40.630.30">
    <property type="match status" value="1"/>
</dbReference>
<protein>
    <submittedName>
        <fullName evidence="2">Acetyltransferase</fullName>
    </submittedName>
</protein>
<comment type="caution">
    <text evidence="2">The sequence shown here is derived from an EMBL/GenBank/DDBJ whole genome shotgun (WGS) entry which is preliminary data.</text>
</comment>
<sequence length="175" mass="20049">MKPFTIPIQLENDRTLLLPLQESDFGTLYAVASDPKIWEQHPQPDRWKEDVFRLFFEGALQSQGAFKVIDKDTGAVAGSTRFYDYDAPNRSLFIGYTFYAVRYWGNGLNASVKELMLDYAFQSVDTVYLHVGASNFRSQKAVEKLGAQKVAEECVAYQEGTPKWNLRYQIQKGNR</sequence>
<evidence type="ECO:0000313" key="2">
    <source>
        <dbReference type="EMBL" id="GGC18721.1"/>
    </source>
</evidence>
<dbReference type="EMBL" id="BMIK01000002">
    <property type="protein sequence ID" value="GGC18721.1"/>
    <property type="molecule type" value="Genomic_DNA"/>
</dbReference>
<proteinExistence type="predicted"/>
<organism evidence="2 3">
    <name type="scientific">Parapedobacter defluvii</name>
    <dbReference type="NCBI Taxonomy" id="2045106"/>
    <lineage>
        <taxon>Bacteria</taxon>
        <taxon>Pseudomonadati</taxon>
        <taxon>Bacteroidota</taxon>
        <taxon>Sphingobacteriia</taxon>
        <taxon>Sphingobacteriales</taxon>
        <taxon>Sphingobacteriaceae</taxon>
        <taxon>Parapedobacter</taxon>
    </lineage>
</organism>
<dbReference type="Proteomes" id="UP000597338">
    <property type="component" value="Unassembled WGS sequence"/>
</dbReference>
<dbReference type="SUPFAM" id="SSF55729">
    <property type="entry name" value="Acyl-CoA N-acyltransferases (Nat)"/>
    <property type="match status" value="1"/>
</dbReference>
<gene>
    <name evidence="2" type="ORF">GCM10011386_08220</name>
</gene>
<name>A0ABQ1L4D5_9SPHI</name>
<dbReference type="RefSeq" id="WP_188747755.1">
    <property type="nucleotide sequence ID" value="NZ_BMIK01000002.1"/>
</dbReference>
<reference evidence="3" key="1">
    <citation type="journal article" date="2019" name="Int. J. Syst. Evol. Microbiol.">
        <title>The Global Catalogue of Microorganisms (GCM) 10K type strain sequencing project: providing services to taxonomists for standard genome sequencing and annotation.</title>
        <authorList>
            <consortium name="The Broad Institute Genomics Platform"/>
            <consortium name="The Broad Institute Genome Sequencing Center for Infectious Disease"/>
            <person name="Wu L."/>
            <person name="Ma J."/>
        </authorList>
    </citation>
    <scope>NUCLEOTIDE SEQUENCE [LARGE SCALE GENOMIC DNA]</scope>
    <source>
        <strain evidence="3">CGMCC 1.15342</strain>
    </source>
</reference>
<accession>A0ABQ1L4D5</accession>